<keyword evidence="1" id="KW-1133">Transmembrane helix</keyword>
<sequence>MDSKEKLLSFIDNKVFIKSFMEPLFEVIFTKTYPYIYIIICIFFFIFLFIFAILIILVFILQSFRNNKN</sequence>
<keyword evidence="1" id="KW-0812">Transmembrane</keyword>
<organism evidence="2">
    <name type="scientific">viral metagenome</name>
    <dbReference type="NCBI Taxonomy" id="1070528"/>
    <lineage>
        <taxon>unclassified sequences</taxon>
        <taxon>metagenomes</taxon>
        <taxon>organismal metagenomes</taxon>
    </lineage>
</organism>
<feature type="transmembrane region" description="Helical" evidence="1">
    <location>
        <begin position="35"/>
        <end position="61"/>
    </location>
</feature>
<name>A0A6C0H6B2_9ZZZZ</name>
<keyword evidence="1" id="KW-0472">Membrane</keyword>
<dbReference type="AlphaFoldDB" id="A0A6C0H6B2"/>
<evidence type="ECO:0000313" key="2">
    <source>
        <dbReference type="EMBL" id="QHT76009.1"/>
    </source>
</evidence>
<reference evidence="2" key="1">
    <citation type="journal article" date="2020" name="Nature">
        <title>Giant virus diversity and host interactions through global metagenomics.</title>
        <authorList>
            <person name="Schulz F."/>
            <person name="Roux S."/>
            <person name="Paez-Espino D."/>
            <person name="Jungbluth S."/>
            <person name="Walsh D.A."/>
            <person name="Denef V.J."/>
            <person name="McMahon K.D."/>
            <person name="Konstantinidis K.T."/>
            <person name="Eloe-Fadrosh E.A."/>
            <person name="Kyrpides N.C."/>
            <person name="Woyke T."/>
        </authorList>
    </citation>
    <scope>NUCLEOTIDE SEQUENCE</scope>
    <source>
        <strain evidence="2">GVMAG-M-3300023179-71</strain>
    </source>
</reference>
<evidence type="ECO:0000256" key="1">
    <source>
        <dbReference type="SAM" id="Phobius"/>
    </source>
</evidence>
<accession>A0A6C0H6B2</accession>
<protein>
    <submittedName>
        <fullName evidence="2">Uncharacterized protein</fullName>
    </submittedName>
</protein>
<proteinExistence type="predicted"/>
<dbReference type="EMBL" id="MN739886">
    <property type="protein sequence ID" value="QHT76009.1"/>
    <property type="molecule type" value="Genomic_DNA"/>
</dbReference>